<feature type="transmembrane region" description="Helical" evidence="2">
    <location>
        <begin position="53"/>
        <end position="75"/>
    </location>
</feature>
<evidence type="ECO:0000313" key="3">
    <source>
        <dbReference type="EMBL" id="GBM43959.1"/>
    </source>
</evidence>
<sequence>MEKVPTVLENDSSTITSEDFPKTAASQDILEEISPLPSSFNKESKRKKISSDFIWASFLFCFLTLKTLTAFAGLLDFRFEDSID</sequence>
<keyword evidence="2" id="KW-0472">Membrane</keyword>
<evidence type="ECO:0000313" key="4">
    <source>
        <dbReference type="Proteomes" id="UP000499080"/>
    </source>
</evidence>
<name>A0A4Y2FUB7_ARAVE</name>
<comment type="caution">
    <text evidence="3">The sequence shown here is derived from an EMBL/GenBank/DDBJ whole genome shotgun (WGS) entry which is preliminary data.</text>
</comment>
<proteinExistence type="predicted"/>
<gene>
    <name evidence="3" type="ORF">AVEN_111762_1</name>
</gene>
<keyword evidence="2" id="KW-0812">Transmembrane</keyword>
<dbReference type="AlphaFoldDB" id="A0A4Y2FUB7"/>
<protein>
    <submittedName>
        <fullName evidence="3">Uncharacterized protein</fullName>
    </submittedName>
</protein>
<dbReference type="EMBL" id="BGPR01001050">
    <property type="protein sequence ID" value="GBM43959.1"/>
    <property type="molecule type" value="Genomic_DNA"/>
</dbReference>
<evidence type="ECO:0000256" key="2">
    <source>
        <dbReference type="SAM" id="Phobius"/>
    </source>
</evidence>
<feature type="region of interest" description="Disordered" evidence="1">
    <location>
        <begin position="1"/>
        <end position="20"/>
    </location>
</feature>
<accession>A0A4Y2FUB7</accession>
<organism evidence="3 4">
    <name type="scientific">Araneus ventricosus</name>
    <name type="common">Orbweaver spider</name>
    <name type="synonym">Epeira ventricosa</name>
    <dbReference type="NCBI Taxonomy" id="182803"/>
    <lineage>
        <taxon>Eukaryota</taxon>
        <taxon>Metazoa</taxon>
        <taxon>Ecdysozoa</taxon>
        <taxon>Arthropoda</taxon>
        <taxon>Chelicerata</taxon>
        <taxon>Arachnida</taxon>
        <taxon>Araneae</taxon>
        <taxon>Araneomorphae</taxon>
        <taxon>Entelegynae</taxon>
        <taxon>Araneoidea</taxon>
        <taxon>Araneidae</taxon>
        <taxon>Araneus</taxon>
    </lineage>
</organism>
<reference evidence="3 4" key="1">
    <citation type="journal article" date="2019" name="Sci. Rep.">
        <title>Orb-weaving spider Araneus ventricosus genome elucidates the spidroin gene catalogue.</title>
        <authorList>
            <person name="Kono N."/>
            <person name="Nakamura H."/>
            <person name="Ohtoshi R."/>
            <person name="Moran D.A.P."/>
            <person name="Shinohara A."/>
            <person name="Yoshida Y."/>
            <person name="Fujiwara M."/>
            <person name="Mori M."/>
            <person name="Tomita M."/>
            <person name="Arakawa K."/>
        </authorList>
    </citation>
    <scope>NUCLEOTIDE SEQUENCE [LARGE SCALE GENOMIC DNA]</scope>
</reference>
<evidence type="ECO:0000256" key="1">
    <source>
        <dbReference type="SAM" id="MobiDB-lite"/>
    </source>
</evidence>
<dbReference type="Proteomes" id="UP000499080">
    <property type="component" value="Unassembled WGS sequence"/>
</dbReference>
<keyword evidence="2" id="KW-1133">Transmembrane helix</keyword>
<keyword evidence="4" id="KW-1185">Reference proteome</keyword>